<dbReference type="Proteomes" id="UP000184447">
    <property type="component" value="Unassembled WGS sequence"/>
</dbReference>
<dbReference type="InterPro" id="IPR038705">
    <property type="entry name" value="YabP_sf"/>
</dbReference>
<dbReference type="InterPro" id="IPR012504">
    <property type="entry name" value="Spore_YabP"/>
</dbReference>
<dbReference type="Pfam" id="PF07873">
    <property type="entry name" value="YabP"/>
    <property type="match status" value="1"/>
</dbReference>
<sequence length="96" mass="10733">MEGKKEIVDINKSSLSLENRNKLILSGVSEVITFDEAVIQLDTKLGKLTIKGEELKMNKLDVQYGDVVILGQVNSMIYSSTQSKSDKESIIARLFR</sequence>
<organism evidence="1 2">
    <name type="scientific">Clostridium grantii DSM 8605</name>
    <dbReference type="NCBI Taxonomy" id="1121316"/>
    <lineage>
        <taxon>Bacteria</taxon>
        <taxon>Bacillati</taxon>
        <taxon>Bacillota</taxon>
        <taxon>Clostridia</taxon>
        <taxon>Eubacteriales</taxon>
        <taxon>Clostridiaceae</taxon>
        <taxon>Clostridium</taxon>
    </lineage>
</organism>
<proteinExistence type="predicted"/>
<gene>
    <name evidence="1" type="ORF">SAMN02745207_03473</name>
</gene>
<evidence type="ECO:0000313" key="1">
    <source>
        <dbReference type="EMBL" id="SHH96362.1"/>
    </source>
</evidence>
<name>A0A1M5X9M4_9CLOT</name>
<keyword evidence="2" id="KW-1185">Reference proteome</keyword>
<dbReference type="Gene3D" id="2.60.40.2000">
    <property type="match status" value="1"/>
</dbReference>
<dbReference type="AlphaFoldDB" id="A0A1M5X9M4"/>
<reference evidence="1 2" key="1">
    <citation type="submission" date="2016-11" db="EMBL/GenBank/DDBJ databases">
        <authorList>
            <person name="Jaros S."/>
            <person name="Januszkiewicz K."/>
            <person name="Wedrychowicz H."/>
        </authorList>
    </citation>
    <scope>NUCLEOTIDE SEQUENCE [LARGE SCALE GENOMIC DNA]</scope>
    <source>
        <strain evidence="1 2">DSM 8605</strain>
    </source>
</reference>
<dbReference type="OrthoDB" id="9795125at2"/>
<dbReference type="STRING" id="1121316.SAMN02745207_03473"/>
<protein>
    <submittedName>
        <fullName evidence="1">Sporulation protein YabP</fullName>
    </submittedName>
</protein>
<dbReference type="GO" id="GO:0030435">
    <property type="term" value="P:sporulation resulting in formation of a cellular spore"/>
    <property type="evidence" value="ECO:0007669"/>
    <property type="project" value="InterPro"/>
</dbReference>
<dbReference type="InterPro" id="IPR022476">
    <property type="entry name" value="Spore_YabP/YqfC"/>
</dbReference>
<dbReference type="EMBL" id="FQXM01000025">
    <property type="protein sequence ID" value="SHH96362.1"/>
    <property type="molecule type" value="Genomic_DNA"/>
</dbReference>
<accession>A0A1M5X9M4</accession>
<dbReference type="RefSeq" id="WP_073340000.1">
    <property type="nucleotide sequence ID" value="NZ_FQXM01000025.1"/>
</dbReference>
<evidence type="ECO:0000313" key="2">
    <source>
        <dbReference type="Proteomes" id="UP000184447"/>
    </source>
</evidence>
<dbReference type="NCBIfam" id="TIGR02892">
    <property type="entry name" value="spore_yabP"/>
    <property type="match status" value="1"/>
</dbReference>